<dbReference type="AlphaFoldDB" id="A0A6D2KP79"/>
<keyword evidence="3" id="KW-1185">Reference proteome</keyword>
<gene>
    <name evidence="2" type="ORF">MERR_LOCUS37279</name>
</gene>
<dbReference type="Proteomes" id="UP000467841">
    <property type="component" value="Unassembled WGS sequence"/>
</dbReference>
<feature type="region of interest" description="Disordered" evidence="1">
    <location>
        <begin position="244"/>
        <end position="296"/>
    </location>
</feature>
<comment type="caution">
    <text evidence="2">The sequence shown here is derived from an EMBL/GenBank/DDBJ whole genome shotgun (WGS) entry which is preliminary data.</text>
</comment>
<protein>
    <submittedName>
        <fullName evidence="2">Uncharacterized protein</fullName>
    </submittedName>
</protein>
<accession>A0A6D2KP79</accession>
<organism evidence="2 3">
    <name type="scientific">Microthlaspi erraticum</name>
    <dbReference type="NCBI Taxonomy" id="1685480"/>
    <lineage>
        <taxon>Eukaryota</taxon>
        <taxon>Viridiplantae</taxon>
        <taxon>Streptophyta</taxon>
        <taxon>Embryophyta</taxon>
        <taxon>Tracheophyta</taxon>
        <taxon>Spermatophyta</taxon>
        <taxon>Magnoliopsida</taxon>
        <taxon>eudicotyledons</taxon>
        <taxon>Gunneridae</taxon>
        <taxon>Pentapetalae</taxon>
        <taxon>rosids</taxon>
        <taxon>malvids</taxon>
        <taxon>Brassicales</taxon>
        <taxon>Brassicaceae</taxon>
        <taxon>Coluteocarpeae</taxon>
        <taxon>Microthlaspi</taxon>
    </lineage>
</organism>
<evidence type="ECO:0000313" key="2">
    <source>
        <dbReference type="EMBL" id="CAA7050044.1"/>
    </source>
</evidence>
<feature type="compositionally biased region" description="Basic and acidic residues" evidence="1">
    <location>
        <begin position="272"/>
        <end position="296"/>
    </location>
</feature>
<sequence length="296" mass="33225">MDAAYKIQADWFNHGDGNSLAIEPGQHNGRNDEILGLYEAARCTDEDLVSKGLDDSEAAESDDRKEDAFLAKLAEAETPLKKLKKVDVCPKCKTSRWKTNMHTGEIKKGVPQKVLRLRGLTPVQTLRLDDPFSDDSSATNYTHFQLGQTFANRSYTSLQALAKHWLGNNTFNSSTTHLGVALDHPARHLPAHQRPPAKEEERPQYLGVENLKEAGLSLERLESPSHSFSDPKWMEVSARRFVAQHESSRKSSAQSDSRWDEKENWFGTDLKPASDREKESAQSKVELLSKKEVGLV</sequence>
<reference evidence="2" key="1">
    <citation type="submission" date="2020-01" db="EMBL/GenBank/DDBJ databases">
        <authorList>
            <person name="Mishra B."/>
        </authorList>
    </citation>
    <scope>NUCLEOTIDE SEQUENCE [LARGE SCALE GENOMIC DNA]</scope>
</reference>
<evidence type="ECO:0000256" key="1">
    <source>
        <dbReference type="SAM" id="MobiDB-lite"/>
    </source>
</evidence>
<dbReference type="EMBL" id="CACVBM020001436">
    <property type="protein sequence ID" value="CAA7050044.1"/>
    <property type="molecule type" value="Genomic_DNA"/>
</dbReference>
<evidence type="ECO:0000313" key="3">
    <source>
        <dbReference type="Proteomes" id="UP000467841"/>
    </source>
</evidence>
<proteinExistence type="predicted"/>
<name>A0A6D2KP79_9BRAS</name>